<dbReference type="GO" id="GO:0005886">
    <property type="term" value="C:plasma membrane"/>
    <property type="evidence" value="ECO:0007669"/>
    <property type="project" value="UniProtKB-SubCell"/>
</dbReference>
<dbReference type="PANTHER" id="PTHR30606:SF9">
    <property type="entry name" value="LIPID A BIOSYNTHESIS LAUROYLTRANSFERASE"/>
    <property type="match status" value="1"/>
</dbReference>
<evidence type="ECO:0000256" key="4">
    <source>
        <dbReference type="ARBA" id="ARBA00022679"/>
    </source>
</evidence>
<comment type="subcellular location">
    <subcellularLocation>
        <location evidence="1">Cell inner membrane</location>
    </subcellularLocation>
</comment>
<evidence type="ECO:0000256" key="6">
    <source>
        <dbReference type="ARBA" id="ARBA00023315"/>
    </source>
</evidence>
<dbReference type="AlphaFoldDB" id="A0A1B6VLD3"/>
<accession>A0A1B6VLD3</accession>
<dbReference type="CDD" id="cd07984">
    <property type="entry name" value="LPLAT_LABLAT-like"/>
    <property type="match status" value="1"/>
</dbReference>
<dbReference type="Pfam" id="PF03279">
    <property type="entry name" value="Lip_A_acyltrans"/>
    <property type="match status" value="1"/>
</dbReference>
<dbReference type="Proteomes" id="UP000077786">
    <property type="component" value="Unassembled WGS sequence"/>
</dbReference>
<evidence type="ECO:0000313" key="8">
    <source>
        <dbReference type="Proteomes" id="UP000077786"/>
    </source>
</evidence>
<dbReference type="InterPro" id="IPR004960">
    <property type="entry name" value="LipA_acyltrans"/>
</dbReference>
<dbReference type="EMBL" id="LUTU01000005">
    <property type="protein sequence ID" value="OAJ68035.1"/>
    <property type="molecule type" value="Genomic_DNA"/>
</dbReference>
<dbReference type="GO" id="GO:0009247">
    <property type="term" value="P:glycolipid biosynthetic process"/>
    <property type="evidence" value="ECO:0007669"/>
    <property type="project" value="UniProtKB-ARBA"/>
</dbReference>
<evidence type="ECO:0000256" key="2">
    <source>
        <dbReference type="ARBA" id="ARBA00022475"/>
    </source>
</evidence>
<keyword evidence="6 7" id="KW-0012">Acyltransferase</keyword>
<protein>
    <submittedName>
        <fullName evidence="7">Lauroyl acyltransferase</fullName>
    </submittedName>
</protein>
<evidence type="ECO:0000256" key="5">
    <source>
        <dbReference type="ARBA" id="ARBA00023136"/>
    </source>
</evidence>
<reference evidence="7 8" key="1">
    <citation type="submission" date="2016-03" db="EMBL/GenBank/DDBJ databases">
        <title>Draft genome sequence of Gluconobacter cerinus strain CECT 9110.</title>
        <authorList>
            <person name="Sainz F."/>
            <person name="Mas A."/>
            <person name="Torija M.J."/>
        </authorList>
    </citation>
    <scope>NUCLEOTIDE SEQUENCE [LARGE SCALE GENOMIC DNA]</scope>
    <source>
        <strain evidence="7 8">CECT 9110</strain>
    </source>
</reference>
<name>A0A1B6VLD3_9PROT</name>
<dbReference type="PATRIC" id="fig|38307.3.peg.757"/>
<keyword evidence="2" id="KW-1003">Cell membrane</keyword>
<keyword evidence="3" id="KW-0997">Cell inner membrane</keyword>
<evidence type="ECO:0000256" key="3">
    <source>
        <dbReference type="ARBA" id="ARBA00022519"/>
    </source>
</evidence>
<dbReference type="OrthoDB" id="9801955at2"/>
<dbReference type="PANTHER" id="PTHR30606">
    <property type="entry name" value="LIPID A BIOSYNTHESIS LAUROYL ACYLTRANSFERASE"/>
    <property type="match status" value="1"/>
</dbReference>
<keyword evidence="4 7" id="KW-0808">Transferase</keyword>
<gene>
    <name evidence="7" type="ORF">A0123_00736</name>
</gene>
<comment type="caution">
    <text evidence="7">The sequence shown here is derived from an EMBL/GenBank/DDBJ whole genome shotgun (WGS) entry which is preliminary data.</text>
</comment>
<organism evidence="7 8">
    <name type="scientific">Gluconobacter cerinus</name>
    <dbReference type="NCBI Taxonomy" id="38307"/>
    <lineage>
        <taxon>Bacteria</taxon>
        <taxon>Pseudomonadati</taxon>
        <taxon>Pseudomonadota</taxon>
        <taxon>Alphaproteobacteria</taxon>
        <taxon>Acetobacterales</taxon>
        <taxon>Acetobacteraceae</taxon>
        <taxon>Gluconobacter</taxon>
    </lineage>
</organism>
<proteinExistence type="predicted"/>
<evidence type="ECO:0000256" key="1">
    <source>
        <dbReference type="ARBA" id="ARBA00004533"/>
    </source>
</evidence>
<dbReference type="GO" id="GO:0016746">
    <property type="term" value="F:acyltransferase activity"/>
    <property type="evidence" value="ECO:0007669"/>
    <property type="project" value="UniProtKB-KW"/>
</dbReference>
<sequence>MAPIAPVLSRLSQHMQSAALWSVIGLLRSVGPQYASTAGGWLMRNVGMRLRATRIADRNLQLALPDLSLPERQKIIRDVWTNLGQNVTELPHLASFTRTEMGPGWEIEGEEHIDALKENGSQALFFSGHLGNWELILPIATSLGMPVAGFYRASSNPVIDLVTQTMRQKALGPTGTMFPKGPKGARQALTHLQSGGSLGFLVDQKMNDGLAIPFLGRDAMTAPAVAQLALRFNLPIIPVHIVRLGNGRFRMVCEAPLQAERTGDRHADIRSICVAMNETLERWIRERPGAWLWLHRRWPKEQVALPAV</sequence>
<keyword evidence="5" id="KW-0472">Membrane</keyword>
<evidence type="ECO:0000313" key="7">
    <source>
        <dbReference type="EMBL" id="OAJ68035.1"/>
    </source>
</evidence>
<dbReference type="RefSeq" id="WP_064273621.1">
    <property type="nucleotide sequence ID" value="NZ_LUTU01000005.1"/>
</dbReference>